<protein>
    <submittedName>
        <fullName evidence="1">DDHD domain containing 2</fullName>
    </submittedName>
</protein>
<reference evidence="1" key="2">
    <citation type="submission" date="2025-09" db="UniProtKB">
        <authorList>
            <consortium name="Ensembl"/>
        </authorList>
    </citation>
    <scope>IDENTIFICATION</scope>
</reference>
<dbReference type="Ensembl" id="ENSSTUT00000019501.1">
    <property type="protein sequence ID" value="ENSSTUP00000018536.1"/>
    <property type="gene ID" value="ENSSTUG00000008274.1"/>
</dbReference>
<dbReference type="AlphaFoldDB" id="A0A673XDP7"/>
<proteinExistence type="predicted"/>
<dbReference type="Proteomes" id="UP000472277">
    <property type="component" value="Chromosome 16"/>
</dbReference>
<organism evidence="1 2">
    <name type="scientific">Salmo trutta</name>
    <name type="common">Brown trout</name>
    <dbReference type="NCBI Taxonomy" id="8032"/>
    <lineage>
        <taxon>Eukaryota</taxon>
        <taxon>Metazoa</taxon>
        <taxon>Chordata</taxon>
        <taxon>Craniata</taxon>
        <taxon>Vertebrata</taxon>
        <taxon>Euteleostomi</taxon>
        <taxon>Actinopterygii</taxon>
        <taxon>Neopterygii</taxon>
        <taxon>Teleostei</taxon>
        <taxon>Protacanthopterygii</taxon>
        <taxon>Salmoniformes</taxon>
        <taxon>Salmonidae</taxon>
        <taxon>Salmoninae</taxon>
        <taxon>Salmo</taxon>
    </lineage>
</organism>
<accession>A0A673XDP7</accession>
<reference evidence="1" key="1">
    <citation type="submission" date="2025-08" db="UniProtKB">
        <authorList>
            <consortium name="Ensembl"/>
        </authorList>
    </citation>
    <scope>IDENTIFICATION</scope>
</reference>
<keyword evidence="2" id="KW-1185">Reference proteome</keyword>
<evidence type="ECO:0000313" key="2">
    <source>
        <dbReference type="Proteomes" id="UP000472277"/>
    </source>
</evidence>
<evidence type="ECO:0000313" key="1">
    <source>
        <dbReference type="Ensembl" id="ENSSTUP00000018536.1"/>
    </source>
</evidence>
<dbReference type="GeneTree" id="ENSGT00940000156808"/>
<sequence length="86" mass="9877">NVSCNSISDELLYSLPAPWLSVKSVKLSAMEGVTGVYEPVQHHWFHCQNPVDCRSSWIPFSREDSLRLEETHKHVNHCSCNRALLR</sequence>
<name>A0A673XDP7_SALTR</name>